<dbReference type="AlphaFoldDB" id="A0A5K3G2F7"/>
<reference evidence="1" key="1">
    <citation type="submission" date="2019-11" db="UniProtKB">
        <authorList>
            <consortium name="WormBaseParasite"/>
        </authorList>
    </citation>
    <scope>IDENTIFICATION</scope>
</reference>
<protein>
    <submittedName>
        <fullName evidence="1">Secreted protein</fullName>
    </submittedName>
</protein>
<proteinExistence type="predicted"/>
<accession>A0A5K3G2F7</accession>
<organism evidence="1">
    <name type="scientific">Mesocestoides corti</name>
    <name type="common">Flatworm</name>
    <dbReference type="NCBI Taxonomy" id="53468"/>
    <lineage>
        <taxon>Eukaryota</taxon>
        <taxon>Metazoa</taxon>
        <taxon>Spiralia</taxon>
        <taxon>Lophotrochozoa</taxon>
        <taxon>Platyhelminthes</taxon>
        <taxon>Cestoda</taxon>
        <taxon>Eucestoda</taxon>
        <taxon>Cyclophyllidea</taxon>
        <taxon>Mesocestoididae</taxon>
        <taxon>Mesocestoides</taxon>
    </lineage>
</organism>
<sequence>VQAIDSRIRTISSCCFSVTWLHPPSISLFSGAAADFATRHWFDCSTTDFDHVNDEPTTVTAAKNGCCSCCPSASSATTTASNPFAISPATFRYFFCLAIGTRCHLDVLPFRLFQWRDCRCALECNASSIPADALSPI</sequence>
<name>A0A5K3G2F7_MESCO</name>
<dbReference type="WBParaSite" id="MCU_014368-RA">
    <property type="protein sequence ID" value="MCU_014368-RA"/>
    <property type="gene ID" value="MCU_014368"/>
</dbReference>
<evidence type="ECO:0000313" key="1">
    <source>
        <dbReference type="WBParaSite" id="MCU_014368-RA"/>
    </source>
</evidence>